<comment type="caution">
    <text evidence="1">The sequence shown here is derived from an EMBL/GenBank/DDBJ whole genome shotgun (WGS) entry which is preliminary data.</text>
</comment>
<sequence>MDDLARQLAVARGDGIGHQNMLSKLGDVNLTIIDDFLMVASTPTQPPFSSRFWRTMLTGADDYRQRIRAGLLG</sequence>
<dbReference type="Proteomes" id="UP000297447">
    <property type="component" value="Unassembled WGS sequence"/>
</dbReference>
<keyword evidence="2" id="KW-1185">Reference proteome</keyword>
<evidence type="ECO:0000313" key="2">
    <source>
        <dbReference type="Proteomes" id="UP000297447"/>
    </source>
</evidence>
<evidence type="ECO:0000313" key="1">
    <source>
        <dbReference type="EMBL" id="TFD46918.1"/>
    </source>
</evidence>
<dbReference type="OrthoDB" id="9776217at2"/>
<accession>A0A4V3IQI9</accession>
<dbReference type="EMBL" id="SOHE01000069">
    <property type="protein sequence ID" value="TFD46918.1"/>
    <property type="molecule type" value="Genomic_DNA"/>
</dbReference>
<proteinExistence type="predicted"/>
<organism evidence="1 2">
    <name type="scientific">Cryobacterium frigoriphilum</name>
    <dbReference type="NCBI Taxonomy" id="1259150"/>
    <lineage>
        <taxon>Bacteria</taxon>
        <taxon>Bacillati</taxon>
        <taxon>Actinomycetota</taxon>
        <taxon>Actinomycetes</taxon>
        <taxon>Micrococcales</taxon>
        <taxon>Microbacteriaceae</taxon>
        <taxon>Cryobacterium</taxon>
    </lineage>
</organism>
<reference evidence="1 2" key="1">
    <citation type="submission" date="2019-03" db="EMBL/GenBank/DDBJ databases">
        <title>Genomics of glacier-inhabiting Cryobacterium strains.</title>
        <authorList>
            <person name="Liu Q."/>
            <person name="Xin Y.-H."/>
        </authorList>
    </citation>
    <scope>NUCLEOTIDE SEQUENCE [LARGE SCALE GENOMIC DNA]</scope>
    <source>
        <strain evidence="1 2">Hh14</strain>
    </source>
</reference>
<gene>
    <name evidence="1" type="ORF">E3T55_16220</name>
</gene>
<protein>
    <submittedName>
        <fullName evidence="1">Uncharacterized protein</fullName>
    </submittedName>
</protein>
<dbReference type="AlphaFoldDB" id="A0A4V3IQI9"/>
<name>A0A4V3IQI9_9MICO</name>
<dbReference type="RefSeq" id="WP_134520594.1">
    <property type="nucleotide sequence ID" value="NZ_SOHE01000069.1"/>
</dbReference>